<keyword evidence="1" id="KW-0677">Repeat</keyword>
<feature type="compositionally biased region" description="Basic and acidic residues" evidence="4">
    <location>
        <begin position="349"/>
        <end position="369"/>
    </location>
</feature>
<gene>
    <name evidence="8" type="ORF">CVLEPA_LOCUS31363</name>
</gene>
<feature type="signal peptide" evidence="6">
    <location>
        <begin position="1"/>
        <end position="29"/>
    </location>
</feature>
<dbReference type="EMBL" id="CAWYQH010000174">
    <property type="protein sequence ID" value="CAK8697875.1"/>
    <property type="molecule type" value="Genomic_DNA"/>
</dbReference>
<comment type="caution">
    <text evidence="8">The sequence shown here is derived from an EMBL/GenBank/DDBJ whole genome shotgun (WGS) entry which is preliminary data.</text>
</comment>
<feature type="domain" description="CUB" evidence="7">
    <location>
        <begin position="35"/>
        <end position="154"/>
    </location>
</feature>
<organism evidence="8 9">
    <name type="scientific">Clavelina lepadiformis</name>
    <name type="common">Light-bulb sea squirt</name>
    <name type="synonym">Ascidia lepadiformis</name>
    <dbReference type="NCBI Taxonomy" id="159417"/>
    <lineage>
        <taxon>Eukaryota</taxon>
        <taxon>Metazoa</taxon>
        <taxon>Chordata</taxon>
        <taxon>Tunicata</taxon>
        <taxon>Ascidiacea</taxon>
        <taxon>Aplousobranchia</taxon>
        <taxon>Clavelinidae</taxon>
        <taxon>Clavelina</taxon>
    </lineage>
</organism>
<evidence type="ECO:0000256" key="1">
    <source>
        <dbReference type="ARBA" id="ARBA00022737"/>
    </source>
</evidence>
<feature type="compositionally biased region" description="Basic and acidic residues" evidence="4">
    <location>
        <begin position="285"/>
        <end position="296"/>
    </location>
</feature>
<dbReference type="InterPro" id="IPR000859">
    <property type="entry name" value="CUB_dom"/>
</dbReference>
<feature type="compositionally biased region" description="Polar residues" evidence="4">
    <location>
        <begin position="266"/>
        <end position="278"/>
    </location>
</feature>
<dbReference type="Proteomes" id="UP001642483">
    <property type="component" value="Unassembled WGS sequence"/>
</dbReference>
<accession>A0ABP0H5Q9</accession>
<evidence type="ECO:0000256" key="6">
    <source>
        <dbReference type="SAM" id="SignalP"/>
    </source>
</evidence>
<evidence type="ECO:0000313" key="9">
    <source>
        <dbReference type="Proteomes" id="UP001642483"/>
    </source>
</evidence>
<dbReference type="Pfam" id="PF00431">
    <property type="entry name" value="CUB"/>
    <property type="match status" value="1"/>
</dbReference>
<keyword evidence="6" id="KW-0732">Signal</keyword>
<keyword evidence="5" id="KW-1133">Transmembrane helix</keyword>
<sequence length="444" mass="50180">MCKIDMQRLFLPFVIISLLLKACIQSTTSQSTSSCESIAGRALISGYRYFTTPNYPKKFPGQTQCNWRIQAQRGYRVELTFLSFYLLSGPGNGCAMQHVKFLDLYSGKLDGPYCGNTPPPPIITTGPSIQIILESNAVGITAYYRGFQVRYRATTQPSSPRFRDLAGLWTRYQVAGGAPVPTQITTTALTRSSDDVDDNNNAAIDAVNNRVNNQNNNNNNGINRQNNGESENDVTYNEWMHLNTPVRKIPTRIRSTSSTRRNTGSKKISPNDNNQRTPPNRHKDKFKDDSNSEIKDKTKRHTSLTAGSIAAIVIAALALLAIPVLFMYRRKRKKNKRTESSSPSVDGQPQRHFDRTQKLSNQHESERSRSPPYPQKNGYLPETIQAPTYQNAKTSRQSRQHSHHKESRRVRQNSKSSDASHPTRRSSNSKKSRHISQSRQKNRH</sequence>
<proteinExistence type="predicted"/>
<dbReference type="SUPFAM" id="SSF49854">
    <property type="entry name" value="Spermadhesin, CUB domain"/>
    <property type="match status" value="1"/>
</dbReference>
<name>A0ABP0H5Q9_CLALP</name>
<evidence type="ECO:0000256" key="4">
    <source>
        <dbReference type="SAM" id="MobiDB-lite"/>
    </source>
</evidence>
<feature type="chain" id="PRO_5046020689" description="CUB domain-containing protein" evidence="6">
    <location>
        <begin position="30"/>
        <end position="444"/>
    </location>
</feature>
<dbReference type="InterPro" id="IPR035914">
    <property type="entry name" value="Sperma_CUB_dom_sf"/>
</dbReference>
<feature type="compositionally biased region" description="Basic residues" evidence="4">
    <location>
        <begin position="422"/>
        <end position="444"/>
    </location>
</feature>
<keyword evidence="5" id="KW-0472">Membrane</keyword>
<evidence type="ECO:0000313" key="8">
    <source>
        <dbReference type="EMBL" id="CAK8697875.1"/>
    </source>
</evidence>
<reference evidence="8 9" key="1">
    <citation type="submission" date="2024-02" db="EMBL/GenBank/DDBJ databases">
        <authorList>
            <person name="Daric V."/>
            <person name="Darras S."/>
        </authorList>
    </citation>
    <scope>NUCLEOTIDE SEQUENCE [LARGE SCALE GENOMIC DNA]</scope>
</reference>
<evidence type="ECO:0000256" key="3">
    <source>
        <dbReference type="PROSITE-ProRule" id="PRU00059"/>
    </source>
</evidence>
<dbReference type="CDD" id="cd00041">
    <property type="entry name" value="CUB"/>
    <property type="match status" value="1"/>
</dbReference>
<feature type="region of interest" description="Disordered" evidence="4">
    <location>
        <begin position="333"/>
        <end position="444"/>
    </location>
</feature>
<feature type="compositionally biased region" description="Low complexity" evidence="4">
    <location>
        <begin position="209"/>
        <end position="228"/>
    </location>
</feature>
<dbReference type="PROSITE" id="PS01180">
    <property type="entry name" value="CUB"/>
    <property type="match status" value="1"/>
</dbReference>
<feature type="compositionally biased region" description="Polar residues" evidence="4">
    <location>
        <begin position="385"/>
        <end position="395"/>
    </location>
</feature>
<dbReference type="PROSITE" id="PS51257">
    <property type="entry name" value="PROKAR_LIPOPROTEIN"/>
    <property type="match status" value="1"/>
</dbReference>
<dbReference type="PANTHER" id="PTHR24251">
    <property type="entry name" value="OVOCHYMASE-RELATED"/>
    <property type="match status" value="1"/>
</dbReference>
<keyword evidence="5" id="KW-0812">Transmembrane</keyword>
<evidence type="ECO:0000256" key="2">
    <source>
        <dbReference type="ARBA" id="ARBA00023157"/>
    </source>
</evidence>
<dbReference type="SMART" id="SM00042">
    <property type="entry name" value="CUB"/>
    <property type="match status" value="1"/>
</dbReference>
<feature type="transmembrane region" description="Helical" evidence="5">
    <location>
        <begin position="304"/>
        <end position="328"/>
    </location>
</feature>
<evidence type="ECO:0000259" key="7">
    <source>
        <dbReference type="PROSITE" id="PS01180"/>
    </source>
</evidence>
<dbReference type="Gene3D" id="2.60.120.290">
    <property type="entry name" value="Spermadhesin, CUB domain"/>
    <property type="match status" value="1"/>
</dbReference>
<feature type="compositionally biased region" description="Low complexity" evidence="4">
    <location>
        <begin position="252"/>
        <end position="262"/>
    </location>
</feature>
<evidence type="ECO:0000256" key="5">
    <source>
        <dbReference type="SAM" id="Phobius"/>
    </source>
</evidence>
<protein>
    <recommendedName>
        <fullName evidence="7">CUB domain-containing protein</fullName>
    </recommendedName>
</protein>
<feature type="compositionally biased region" description="Basic residues" evidence="4">
    <location>
        <begin position="396"/>
        <end position="412"/>
    </location>
</feature>
<dbReference type="PANTHER" id="PTHR24251:SF28">
    <property type="entry name" value="NEUROPILIN AND TOLLOID-LIKE, ISOFORM B"/>
    <property type="match status" value="1"/>
</dbReference>
<feature type="region of interest" description="Disordered" evidence="4">
    <location>
        <begin position="209"/>
        <end position="301"/>
    </location>
</feature>
<keyword evidence="2" id="KW-1015">Disulfide bond</keyword>
<comment type="caution">
    <text evidence="3">Lacks conserved residue(s) required for the propagation of feature annotation.</text>
</comment>
<keyword evidence="9" id="KW-1185">Reference proteome</keyword>